<feature type="region of interest" description="Disordered" evidence="1">
    <location>
        <begin position="112"/>
        <end position="157"/>
    </location>
</feature>
<evidence type="ECO:0000313" key="3">
    <source>
        <dbReference type="EMBL" id="CAF2036077.1"/>
    </source>
</evidence>
<protein>
    <submittedName>
        <fullName evidence="3">Uncharacterized protein</fullName>
    </submittedName>
</protein>
<evidence type="ECO:0000313" key="4">
    <source>
        <dbReference type="Proteomes" id="UP000663887"/>
    </source>
</evidence>
<reference evidence="3" key="1">
    <citation type="submission" date="2021-02" db="EMBL/GenBank/DDBJ databases">
        <authorList>
            <person name="Nowell W R."/>
        </authorList>
    </citation>
    <scope>NUCLEOTIDE SEQUENCE</scope>
</reference>
<gene>
    <name evidence="3" type="ORF">XDN619_LOCUS5949</name>
</gene>
<sequence length="1119" mass="126328">MKIGLYILLLMLLASINILGIDGRRTSGIKARLVERDSDESATDEDSHEYYDQYSDNLRIHMHDYEDQSEEDSDEVETVHELQPINDAVDDEYNPVVIFNKKTKPTTLVDKTAQTTSDGRQKAKSIINQQTTMKVSSDKTGNSNGTVKGRKTKKPTQTIQLSNDSVHVSGHIMLVKHHSSISDSVVYKIDSTFSKNNSTLTSIRTEIPFTESSIARDSHITLYVSTSKVIDRKLAFSKFLIKVKRDHFPLSFHIHVKLPNQTHDDITLYFFVYVKNGNQQFFTFIPAGTSQIHLQGTNRLSQKLDVHVKANGTEITGVFHGRFGQKFIGSETKLQVFIIPEKSLALRRNQTFESVAQLTIKKTPSTYPVSFSLLVLNHVLNPDKNYYAIAFITENGTRRLINQEPILVFNETKLVTSKVTFYVIPASLIVHGSISRSTAGSPILQPHSSLHIRLHEVDSNSHNIIFKLYEISKLPFNFQMNISQATRFDPTKNYDISAMIIDEKNVTYMSSSKPIRLLDDYSNVNIPVDDLLYYVQVRLHTSNNEKLQYIPGSTARVFVTESPEMLIQPIVGIRIDSIPEYFREFSFQIPVAAVQHDRNYYLVMIIDMNGIITHVTKSLLISKKQPPPLIIQLPVPSLNSISGIIFDIENRPAQWSSSSYATIALLDDTARSFDGAIIQIWKIPLEKDIPIRFEIELDFSRLQSNHIYRLQAAIENERNIVEYQPAGAVLAVNPYGGIISDVRIPVRSVKRFQLIEGIIYMNGLKGPLPEKSEILLQLSSTSSLTHPTIINEIRLRVDGHNLPINFTMNVPLESININSVYYILAQYVVYGSVIIPASQSFAFLPRNEKPIVLILSKTPQISIIGQVTSTNSSLKLPSGSLLHLYITNGSNQTNFEIYSDVFLRASSNSLYDFKMNIDFDIVEKKIPLYLHADIIYDDNIIVSIPKPALLQITSGGEWNINLVVDLPTLLIGQIVSSDEKETRNADFYVHIHIVDRYTKNIVHKSQLRIGSSLPMNFRFELDNDLFVRYSALQAQAFIKNCKGQIIFDTDETVDINKGINVDMELPVVLLDRKKLNELQSTVNNNAPLHMGVWRLSVTGVVTDTSSRTVTTVGKNHAGQ</sequence>
<keyword evidence="2" id="KW-0732">Signal</keyword>
<evidence type="ECO:0000256" key="2">
    <source>
        <dbReference type="SAM" id="SignalP"/>
    </source>
</evidence>
<comment type="caution">
    <text evidence="3">The sequence shown here is derived from an EMBL/GenBank/DDBJ whole genome shotgun (WGS) entry which is preliminary data.</text>
</comment>
<dbReference type="Proteomes" id="UP000663887">
    <property type="component" value="Unassembled WGS sequence"/>
</dbReference>
<dbReference type="EMBL" id="CAJNRG010001632">
    <property type="protein sequence ID" value="CAF2036077.1"/>
    <property type="molecule type" value="Genomic_DNA"/>
</dbReference>
<evidence type="ECO:0000256" key="1">
    <source>
        <dbReference type="SAM" id="MobiDB-lite"/>
    </source>
</evidence>
<proteinExistence type="predicted"/>
<feature type="signal peptide" evidence="2">
    <location>
        <begin position="1"/>
        <end position="23"/>
    </location>
</feature>
<name>A0A816NKQ0_9BILA</name>
<accession>A0A816NKQ0</accession>
<dbReference type="AlphaFoldDB" id="A0A816NKQ0"/>
<organism evidence="3 4">
    <name type="scientific">Rotaria magnacalcarata</name>
    <dbReference type="NCBI Taxonomy" id="392030"/>
    <lineage>
        <taxon>Eukaryota</taxon>
        <taxon>Metazoa</taxon>
        <taxon>Spiralia</taxon>
        <taxon>Gnathifera</taxon>
        <taxon>Rotifera</taxon>
        <taxon>Eurotatoria</taxon>
        <taxon>Bdelloidea</taxon>
        <taxon>Philodinida</taxon>
        <taxon>Philodinidae</taxon>
        <taxon>Rotaria</taxon>
    </lineage>
</organism>
<feature type="chain" id="PRO_5032821905" evidence="2">
    <location>
        <begin position="24"/>
        <end position="1119"/>
    </location>
</feature>
<feature type="compositionally biased region" description="Polar residues" evidence="1">
    <location>
        <begin position="126"/>
        <end position="146"/>
    </location>
</feature>